<protein>
    <submittedName>
        <fullName evidence="1">Uncharacterized protein</fullName>
    </submittedName>
</protein>
<proteinExistence type="predicted"/>
<keyword evidence="2" id="KW-1185">Reference proteome</keyword>
<gene>
    <name evidence="1" type="ORF">CUNI_LOCUS7542</name>
</gene>
<accession>A0A8S3YYD8</accession>
<evidence type="ECO:0000313" key="1">
    <source>
        <dbReference type="EMBL" id="CAG5121984.1"/>
    </source>
</evidence>
<name>A0A8S3YYD8_9EUPU</name>
<organism evidence="1 2">
    <name type="scientific">Candidula unifasciata</name>
    <dbReference type="NCBI Taxonomy" id="100452"/>
    <lineage>
        <taxon>Eukaryota</taxon>
        <taxon>Metazoa</taxon>
        <taxon>Spiralia</taxon>
        <taxon>Lophotrochozoa</taxon>
        <taxon>Mollusca</taxon>
        <taxon>Gastropoda</taxon>
        <taxon>Heterobranchia</taxon>
        <taxon>Euthyneura</taxon>
        <taxon>Panpulmonata</taxon>
        <taxon>Eupulmonata</taxon>
        <taxon>Stylommatophora</taxon>
        <taxon>Helicina</taxon>
        <taxon>Helicoidea</taxon>
        <taxon>Geomitridae</taxon>
        <taxon>Candidula</taxon>
    </lineage>
</organism>
<dbReference type="AlphaFoldDB" id="A0A8S3YYD8"/>
<feature type="non-terminal residue" evidence="1">
    <location>
        <position position="1"/>
    </location>
</feature>
<evidence type="ECO:0000313" key="2">
    <source>
        <dbReference type="Proteomes" id="UP000678393"/>
    </source>
</evidence>
<feature type="non-terminal residue" evidence="1">
    <location>
        <position position="67"/>
    </location>
</feature>
<dbReference type="Proteomes" id="UP000678393">
    <property type="component" value="Unassembled WGS sequence"/>
</dbReference>
<dbReference type="EMBL" id="CAJHNH020001203">
    <property type="protein sequence ID" value="CAG5121984.1"/>
    <property type="molecule type" value="Genomic_DNA"/>
</dbReference>
<reference evidence="1" key="1">
    <citation type="submission" date="2021-04" db="EMBL/GenBank/DDBJ databases">
        <authorList>
            <consortium name="Molecular Ecology Group"/>
        </authorList>
    </citation>
    <scope>NUCLEOTIDE SEQUENCE</scope>
</reference>
<comment type="caution">
    <text evidence="1">The sequence shown here is derived from an EMBL/GenBank/DDBJ whole genome shotgun (WGS) entry which is preliminary data.</text>
</comment>
<sequence length="67" mass="7238">SGEGGVYGLLVKVVNQSGSEVIQKSGCLFLTVRVSTTNATILKITSPDNLKILVKTKYTSNVNYFDK</sequence>